<evidence type="ECO:0000256" key="1">
    <source>
        <dbReference type="ARBA" id="ARBA00004141"/>
    </source>
</evidence>
<dbReference type="InterPro" id="IPR036259">
    <property type="entry name" value="MFS_trans_sf"/>
</dbReference>
<protein>
    <submittedName>
        <fullName evidence="6">MFS transporter</fullName>
    </submittedName>
</protein>
<feature type="transmembrane region" description="Helical" evidence="5">
    <location>
        <begin position="7"/>
        <end position="26"/>
    </location>
</feature>
<evidence type="ECO:0000256" key="3">
    <source>
        <dbReference type="ARBA" id="ARBA00022989"/>
    </source>
</evidence>
<evidence type="ECO:0000256" key="2">
    <source>
        <dbReference type="ARBA" id="ARBA00022692"/>
    </source>
</evidence>
<reference evidence="6 7" key="1">
    <citation type="submission" date="2024-08" db="EMBL/GenBank/DDBJ databases">
        <title>Genome mining of Saccharopolyspora cebuensis PGLac3 from Nigerian medicinal plant.</title>
        <authorList>
            <person name="Ezeobiora C.E."/>
            <person name="Igbokwe N.H."/>
            <person name="Amin D.H."/>
            <person name="Mendie U.E."/>
        </authorList>
    </citation>
    <scope>NUCLEOTIDE SEQUENCE [LARGE SCALE GENOMIC DNA]</scope>
    <source>
        <strain evidence="6 7">PGLac3</strain>
    </source>
</reference>
<dbReference type="PANTHER" id="PTHR23514">
    <property type="entry name" value="BYPASS OF STOP CODON PROTEIN 6"/>
    <property type="match status" value="1"/>
</dbReference>
<evidence type="ECO:0000313" key="6">
    <source>
        <dbReference type="EMBL" id="MEY8042925.1"/>
    </source>
</evidence>
<keyword evidence="4 5" id="KW-0472">Membrane</keyword>
<accession>A0ABV4CP95</accession>
<dbReference type="PANTHER" id="PTHR23514:SF13">
    <property type="entry name" value="INNER MEMBRANE PROTEIN YBJJ"/>
    <property type="match status" value="1"/>
</dbReference>
<keyword evidence="3 5" id="KW-1133">Transmembrane helix</keyword>
<name>A0ABV4CP95_9PSEU</name>
<evidence type="ECO:0000313" key="7">
    <source>
        <dbReference type="Proteomes" id="UP001564626"/>
    </source>
</evidence>
<dbReference type="InterPro" id="IPR051788">
    <property type="entry name" value="MFS_Transporter"/>
</dbReference>
<sequence>MPEVPRALRLVFFLNGAVLSSWAPRIPAVKADLALSDLALGVALLGVAAGSVPTLLLTGRLLRSVPAHLLCRASALVFAAGLPLIAAAGDVVGLAVVLVLLGAASGMLDVAMNAAAVEFERRHRVVALPGLHAAYSLGVLGGAGTGAAVAGTLPVAAHLLLVAAVLLGVLAVAWRRLPEHVPGPAGGGPGRGGVERGARPGWRLIGVALCALLLEGLLTDWSAVLLAEEFGAPASLAGVGVVVFSGAMAVSRGLAGRVVRRTGPVVVARWAAGALVVAVPIGVAQPSAVVLVGALALAGAGCGPLFPLALSAAGARGAVGGAAATVTAWGYLAHLGGPPLTGFAAEHLGLRPAVLVVGGLAAVVLLVLVPAGGARPG</sequence>
<feature type="transmembrane region" description="Helical" evidence="5">
    <location>
        <begin position="69"/>
        <end position="88"/>
    </location>
</feature>
<evidence type="ECO:0000256" key="4">
    <source>
        <dbReference type="ARBA" id="ARBA00023136"/>
    </source>
</evidence>
<comment type="caution">
    <text evidence="6">The sequence shown here is derived from an EMBL/GenBank/DDBJ whole genome shotgun (WGS) entry which is preliminary data.</text>
</comment>
<dbReference type="InterPro" id="IPR011701">
    <property type="entry name" value="MFS"/>
</dbReference>
<feature type="transmembrane region" description="Helical" evidence="5">
    <location>
        <begin position="262"/>
        <end position="283"/>
    </location>
</feature>
<feature type="transmembrane region" description="Helical" evidence="5">
    <location>
        <begin position="94"/>
        <end position="114"/>
    </location>
</feature>
<evidence type="ECO:0000256" key="5">
    <source>
        <dbReference type="SAM" id="Phobius"/>
    </source>
</evidence>
<dbReference type="Gene3D" id="1.20.1250.20">
    <property type="entry name" value="MFS general substrate transporter like domains"/>
    <property type="match status" value="2"/>
</dbReference>
<keyword evidence="2 5" id="KW-0812">Transmembrane</keyword>
<feature type="transmembrane region" description="Helical" evidence="5">
    <location>
        <begin position="155"/>
        <end position="174"/>
    </location>
</feature>
<feature type="transmembrane region" description="Helical" evidence="5">
    <location>
        <begin position="201"/>
        <end position="218"/>
    </location>
</feature>
<feature type="transmembrane region" description="Helical" evidence="5">
    <location>
        <begin position="289"/>
        <end position="310"/>
    </location>
</feature>
<keyword evidence="7" id="KW-1185">Reference proteome</keyword>
<proteinExistence type="predicted"/>
<dbReference type="RefSeq" id="WP_345364053.1">
    <property type="nucleotide sequence ID" value="NZ_BAABII010000010.1"/>
</dbReference>
<feature type="transmembrane region" description="Helical" evidence="5">
    <location>
        <begin position="38"/>
        <end position="57"/>
    </location>
</feature>
<dbReference type="Pfam" id="PF07690">
    <property type="entry name" value="MFS_1"/>
    <property type="match status" value="1"/>
</dbReference>
<dbReference type="Proteomes" id="UP001564626">
    <property type="component" value="Unassembled WGS sequence"/>
</dbReference>
<gene>
    <name evidence="6" type="ORF">AB8O55_26255</name>
</gene>
<dbReference type="SUPFAM" id="SSF103473">
    <property type="entry name" value="MFS general substrate transporter"/>
    <property type="match status" value="1"/>
</dbReference>
<comment type="subcellular location">
    <subcellularLocation>
        <location evidence="1">Membrane</location>
        <topology evidence="1">Multi-pass membrane protein</topology>
    </subcellularLocation>
</comment>
<feature type="transmembrane region" description="Helical" evidence="5">
    <location>
        <begin position="126"/>
        <end position="149"/>
    </location>
</feature>
<organism evidence="6 7">
    <name type="scientific">Saccharopolyspora cebuensis</name>
    <dbReference type="NCBI Taxonomy" id="418759"/>
    <lineage>
        <taxon>Bacteria</taxon>
        <taxon>Bacillati</taxon>
        <taxon>Actinomycetota</taxon>
        <taxon>Actinomycetes</taxon>
        <taxon>Pseudonocardiales</taxon>
        <taxon>Pseudonocardiaceae</taxon>
        <taxon>Saccharopolyspora</taxon>
    </lineage>
</organism>
<feature type="transmembrane region" description="Helical" evidence="5">
    <location>
        <begin position="317"/>
        <end position="333"/>
    </location>
</feature>
<feature type="transmembrane region" description="Helical" evidence="5">
    <location>
        <begin position="353"/>
        <end position="374"/>
    </location>
</feature>
<dbReference type="EMBL" id="JBGEHV010000070">
    <property type="protein sequence ID" value="MEY8042925.1"/>
    <property type="molecule type" value="Genomic_DNA"/>
</dbReference>
<feature type="transmembrane region" description="Helical" evidence="5">
    <location>
        <begin position="230"/>
        <end position="250"/>
    </location>
</feature>